<accession>A0A2B4R6M2</accession>
<evidence type="ECO:0000313" key="5">
    <source>
        <dbReference type="EMBL" id="PFX11882.1"/>
    </source>
</evidence>
<dbReference type="PROSITE" id="PS51898">
    <property type="entry name" value="TYR_RECOMBINASE"/>
    <property type="match status" value="1"/>
</dbReference>
<dbReference type="Gene3D" id="3.30.70.270">
    <property type="match status" value="1"/>
</dbReference>
<dbReference type="InterPro" id="IPR000477">
    <property type="entry name" value="RT_dom"/>
</dbReference>
<evidence type="ECO:0000256" key="2">
    <source>
        <dbReference type="ARBA" id="ARBA00023172"/>
    </source>
</evidence>
<sequence length="609" mass="67778">MGIRSLRHLRPISLPPVSAVSPLKPDRFEHELRGHPDRGQVLYVLEGLRAGLRLGFTPSCSLKSTKRRKPTAYGHGGVIDSYLADEVRLGRVAGPFLSPPLPKLHISSFSVIPKQGQTGKWRLIVDLSSSQGLSVNDGIDPEEFSMHYIRLDEIIRMVAAHGIGALMGKFDVESAYRNVPVHPEDRYLLGLKWRGQYYVDLALPFGLRSAPYILNSLTNMVQWILVHNYKISDLVHYLDDFILEAPPGSQVCHHNLATALTGCQQLGLPLHPKKCVGPSTALTILGIHLDSVRQSAELPQDKLAALRELIAAWTAKRWCTKKELESLIGHLHHAAKVVWPVDEWTLCLFVSHLTGYIQYSSITVYLSYVRALQIEQGFNDPLLNCLRLQRVLRGIKRSQGAVKRERLPITDKLMMVIVKSLDLHNFDHCMFWAACSLAYFGFLRASELTVPSSSKFPPSVHLHVKDLAVDASLDPTCLQIFIKASKTDPFRNGATLHIGKGSPPLCALQAVLSYLSRRGNAPSHLFRLQSGETLSRPLLKKWLSTIMEMAGIPGKFSSHSFRIGAATVAARNGIPDHLIQTLGRWSSNAYQMYIRIPADVLASLSQQLP</sequence>
<dbReference type="InterPro" id="IPR010998">
    <property type="entry name" value="Integrase_recombinase_N"/>
</dbReference>
<evidence type="ECO:0000259" key="3">
    <source>
        <dbReference type="PROSITE" id="PS50878"/>
    </source>
</evidence>
<dbReference type="SUPFAM" id="SSF56349">
    <property type="entry name" value="DNA breaking-rejoining enzymes"/>
    <property type="match status" value="1"/>
</dbReference>
<evidence type="ECO:0000259" key="4">
    <source>
        <dbReference type="PROSITE" id="PS51898"/>
    </source>
</evidence>
<dbReference type="Pfam" id="PF00078">
    <property type="entry name" value="RVT_1"/>
    <property type="match status" value="1"/>
</dbReference>
<dbReference type="OrthoDB" id="10064489at2759"/>
<dbReference type="Gene3D" id="3.10.10.10">
    <property type="entry name" value="HIV Type 1 Reverse Transcriptase, subunit A, domain 1"/>
    <property type="match status" value="1"/>
</dbReference>
<evidence type="ECO:0000313" key="6">
    <source>
        <dbReference type="Proteomes" id="UP000225706"/>
    </source>
</evidence>
<dbReference type="GO" id="GO:0015074">
    <property type="term" value="P:DNA integration"/>
    <property type="evidence" value="ECO:0007669"/>
    <property type="project" value="InterPro"/>
</dbReference>
<dbReference type="GO" id="GO:0006310">
    <property type="term" value="P:DNA recombination"/>
    <property type="evidence" value="ECO:0007669"/>
    <property type="project" value="UniProtKB-KW"/>
</dbReference>
<keyword evidence="6" id="KW-1185">Reference proteome</keyword>
<dbReference type="PANTHER" id="PTHR34605">
    <property type="entry name" value="PHAGE_INTEGRASE DOMAIN-CONTAINING PROTEIN"/>
    <property type="match status" value="1"/>
</dbReference>
<dbReference type="GO" id="GO:0003677">
    <property type="term" value="F:DNA binding"/>
    <property type="evidence" value="ECO:0007669"/>
    <property type="project" value="UniProtKB-KW"/>
</dbReference>
<dbReference type="PROSITE" id="PS50878">
    <property type="entry name" value="RT_POL"/>
    <property type="match status" value="1"/>
</dbReference>
<dbReference type="AlphaFoldDB" id="A0A2B4R6M2"/>
<name>A0A2B4R6M2_STYPI</name>
<dbReference type="InterPro" id="IPR052925">
    <property type="entry name" value="Phage_Integrase-like_Recomb"/>
</dbReference>
<comment type="caution">
    <text evidence="5">The sequence shown here is derived from an EMBL/GenBank/DDBJ whole genome shotgun (WGS) entry which is preliminary data.</text>
</comment>
<evidence type="ECO:0000256" key="1">
    <source>
        <dbReference type="ARBA" id="ARBA00023125"/>
    </source>
</evidence>
<reference evidence="6" key="1">
    <citation type="journal article" date="2017" name="bioRxiv">
        <title>Comparative analysis of the genomes of Stylophora pistillata and Acropora digitifera provides evidence for extensive differences between species of corals.</title>
        <authorList>
            <person name="Voolstra C.R."/>
            <person name="Li Y."/>
            <person name="Liew Y.J."/>
            <person name="Baumgarten S."/>
            <person name="Zoccola D."/>
            <person name="Flot J.-F."/>
            <person name="Tambutte S."/>
            <person name="Allemand D."/>
            <person name="Aranda M."/>
        </authorList>
    </citation>
    <scope>NUCLEOTIDE SEQUENCE [LARGE SCALE GENOMIC DNA]</scope>
</reference>
<feature type="domain" description="Reverse transcriptase" evidence="3">
    <location>
        <begin position="93"/>
        <end position="289"/>
    </location>
</feature>
<proteinExistence type="predicted"/>
<dbReference type="PANTHER" id="PTHR34605:SF3">
    <property type="entry name" value="P CELL-TYPE AGGLUTINATION PROTEIN MAP4-LIKE-RELATED"/>
    <property type="match status" value="1"/>
</dbReference>
<dbReference type="InterPro" id="IPR011010">
    <property type="entry name" value="DNA_brk_join_enz"/>
</dbReference>
<keyword evidence="1" id="KW-0238">DNA-binding</keyword>
<dbReference type="InterPro" id="IPR013762">
    <property type="entry name" value="Integrase-like_cat_sf"/>
</dbReference>
<dbReference type="Proteomes" id="UP000225706">
    <property type="component" value="Unassembled WGS sequence"/>
</dbReference>
<dbReference type="EMBL" id="LSMT01001781">
    <property type="protein sequence ID" value="PFX11882.1"/>
    <property type="molecule type" value="Genomic_DNA"/>
</dbReference>
<gene>
    <name evidence="5" type="primary">P</name>
    <name evidence="5" type="ORF">AWC38_SpisGene24249</name>
</gene>
<organism evidence="5 6">
    <name type="scientific">Stylophora pistillata</name>
    <name type="common">Smooth cauliflower coral</name>
    <dbReference type="NCBI Taxonomy" id="50429"/>
    <lineage>
        <taxon>Eukaryota</taxon>
        <taxon>Metazoa</taxon>
        <taxon>Cnidaria</taxon>
        <taxon>Anthozoa</taxon>
        <taxon>Hexacorallia</taxon>
        <taxon>Scleractinia</taxon>
        <taxon>Astrocoeniina</taxon>
        <taxon>Pocilloporidae</taxon>
        <taxon>Stylophora</taxon>
    </lineage>
</organism>
<dbReference type="InterPro" id="IPR043128">
    <property type="entry name" value="Rev_trsase/Diguanyl_cyclase"/>
</dbReference>
<dbReference type="InterPro" id="IPR043502">
    <property type="entry name" value="DNA/RNA_pol_sf"/>
</dbReference>
<dbReference type="Gene3D" id="1.10.443.10">
    <property type="entry name" value="Intergrase catalytic core"/>
    <property type="match status" value="1"/>
</dbReference>
<feature type="domain" description="Tyr recombinase" evidence="4">
    <location>
        <begin position="404"/>
        <end position="606"/>
    </location>
</feature>
<dbReference type="Gene3D" id="1.10.150.130">
    <property type="match status" value="1"/>
</dbReference>
<dbReference type="SUPFAM" id="SSF56672">
    <property type="entry name" value="DNA/RNA polymerases"/>
    <property type="match status" value="1"/>
</dbReference>
<keyword evidence="2" id="KW-0233">DNA recombination</keyword>
<protein>
    <submittedName>
        <fullName evidence="5">Protein P</fullName>
    </submittedName>
</protein>
<dbReference type="InterPro" id="IPR002104">
    <property type="entry name" value="Integrase_catalytic"/>
</dbReference>